<dbReference type="InterPro" id="IPR013155">
    <property type="entry name" value="M/V/L/I-tRNA-synth_anticd-bd"/>
</dbReference>
<dbReference type="HAMAP" id="MF_02004">
    <property type="entry name" value="Val_tRNA_synth_type1"/>
    <property type="match status" value="1"/>
</dbReference>
<keyword evidence="7 15" id="KW-0547">Nucleotide-binding</keyword>
<dbReference type="Gene3D" id="3.40.50.620">
    <property type="entry name" value="HUPs"/>
    <property type="match status" value="2"/>
</dbReference>
<comment type="subcellular location">
    <subcellularLocation>
        <location evidence="2">Cytoplasm</location>
    </subcellularLocation>
    <subcellularLocation>
        <location evidence="1">Mitochondrion</location>
    </subcellularLocation>
</comment>
<evidence type="ECO:0000256" key="3">
    <source>
        <dbReference type="ARBA" id="ARBA00005594"/>
    </source>
</evidence>
<dbReference type="PANTHER" id="PTHR11946">
    <property type="entry name" value="VALYL-TRNA SYNTHETASES"/>
    <property type="match status" value="1"/>
</dbReference>
<dbReference type="Gene3D" id="3.90.740.10">
    <property type="entry name" value="Valyl/Leucyl/Isoleucyl-tRNA synthetase, editing domain"/>
    <property type="match status" value="1"/>
</dbReference>
<dbReference type="InterPro" id="IPR009008">
    <property type="entry name" value="Val/Leu/Ile-tRNA-synth_edit"/>
</dbReference>
<dbReference type="Gene3D" id="1.10.287.380">
    <property type="entry name" value="Valyl-tRNA synthetase, C-terminal domain"/>
    <property type="match status" value="1"/>
</dbReference>
<feature type="compositionally biased region" description="Basic and acidic residues" evidence="16">
    <location>
        <begin position="25"/>
        <end position="42"/>
    </location>
</feature>
<evidence type="ECO:0000256" key="4">
    <source>
        <dbReference type="ARBA" id="ARBA00013169"/>
    </source>
</evidence>
<accession>A0A1R1XLQ9</accession>
<feature type="region of interest" description="Disordered" evidence="16">
    <location>
        <begin position="1"/>
        <end position="72"/>
    </location>
</feature>
<sequence>MSSQAPSEIIDSAAPAVDNNSSKSKNQDKNEAKRKAKLEKFLAKQNKMAQETASPAAAPKKKAEKPAASAKKALPKIEFIPGQKKDMSSEMHDSYEPSLVESVWYDWWCNEKFFEPKFTETGDILPAGKFVIAIPPPNVTGKLHIGHALGDSIQDCLARWNRMQGKTVLLNPGSDHAGISTQSVVEKKLWINDKITRHDLGRDAFIKKVWEWKEEYGHEIHIQKRRLGGSYDWTREHFTLDDQLSKAVMETFVRLWDEDIIYRARRLVNWCVYFKTALSNLEVENIDITGKTYLSVPGYDEKVQFGVLVLFKYKVENSDETITVATTRVETMLADTAVAVHPDDERYKHLHGKFVIHPFNNRRIPIITDSEAVDLEFGTGAVKITPAHDFNDYEVGNRHNLQFINLLNDDGTFNENAGKWNGSKRFDVRKEIIKELESLGLLVEIKNHTMSIPVCSKSKDIIEPIIKPQWYVKCESLAKPAMDAVTNGDLQIIPKVSEGDWFRWLGKINDWCVSRQLWWGHRIPAYFINIDGEASDPDDSNHWVCGRTEEEAKQRASAKFPGKTFVLEQDPDVLDTWFSSGLWPFSLLGWPDKTADLDKLYPTTLNETGWDILFFWVARMVMLGLHLTGKLPFTKVFCHAMIRDAHGRKMSKSLGNVIDPIDIIQGISLQELHNKLLVGNLDPKELKTATLGQQKDFPNGIPECGVDALRFAMCAYTSTGRDLNLDVLRIEGYRKFCNKIWNATRFALIKLGSDYKPLAKQELTGYESAADKWILSKLNYAVTELNRSLTDMNFMGATTFVYSFWLYELCDVYIEYTKYVVGEKEKEASLNTLYTCLDQGLLMLHPFMPFITEELWQRLPRRAGDSTPSITIASFPVSREEISGAELCDDFDSILSVIKASRALMVNYSISSNASIFISSKSEAEIKLFEQFSNTVVGMVKGCKTVTVLGQNESAPSGCAVSVISPSTNVLLLVKGQIDIEAEISRLEKKISKSKDLLDKIIVKTSAPGYEKTKPEVKENNNSKIKSYEDEISAVSDVIKSFQSLGI</sequence>
<evidence type="ECO:0000256" key="10">
    <source>
        <dbReference type="ARBA" id="ARBA00023146"/>
    </source>
</evidence>
<keyword evidence="5" id="KW-0963">Cytoplasm</keyword>
<dbReference type="InterPro" id="IPR002303">
    <property type="entry name" value="Valyl-tRNA_ligase"/>
</dbReference>
<keyword evidence="8 15" id="KW-0067">ATP-binding</keyword>
<evidence type="ECO:0000256" key="14">
    <source>
        <dbReference type="ARBA" id="ARBA00072234"/>
    </source>
</evidence>
<dbReference type="GO" id="GO:0005829">
    <property type="term" value="C:cytosol"/>
    <property type="evidence" value="ECO:0007669"/>
    <property type="project" value="TreeGrafter"/>
</dbReference>
<dbReference type="InterPro" id="IPR033705">
    <property type="entry name" value="Anticodon_Ia_Val"/>
</dbReference>
<dbReference type="GO" id="GO:0005739">
    <property type="term" value="C:mitochondrion"/>
    <property type="evidence" value="ECO:0007669"/>
    <property type="project" value="UniProtKB-SubCell"/>
</dbReference>
<dbReference type="Pfam" id="PF00133">
    <property type="entry name" value="tRNA-synt_1"/>
    <property type="match status" value="1"/>
</dbReference>
<dbReference type="InterPro" id="IPR014729">
    <property type="entry name" value="Rossmann-like_a/b/a_fold"/>
</dbReference>
<dbReference type="GO" id="GO:0005524">
    <property type="term" value="F:ATP binding"/>
    <property type="evidence" value="ECO:0007669"/>
    <property type="project" value="UniProtKB-KW"/>
</dbReference>
<evidence type="ECO:0000256" key="15">
    <source>
        <dbReference type="RuleBase" id="RU363035"/>
    </source>
</evidence>
<feature type="domain" description="Aminoacyl-tRNA synthetase class Ia" evidence="17">
    <location>
        <begin position="104"/>
        <end position="726"/>
    </location>
</feature>
<dbReference type="CDD" id="cd00817">
    <property type="entry name" value="ValRS_core"/>
    <property type="match status" value="1"/>
</dbReference>
<dbReference type="FunFam" id="1.10.730.10:FF:000009">
    <property type="entry name" value="Valine--tRNA ligase, mitochondrial"/>
    <property type="match status" value="1"/>
</dbReference>
<dbReference type="NCBIfam" id="NF004349">
    <property type="entry name" value="PRK05729.1"/>
    <property type="match status" value="1"/>
</dbReference>
<dbReference type="NCBIfam" id="TIGR00422">
    <property type="entry name" value="valS"/>
    <property type="match status" value="1"/>
</dbReference>
<gene>
    <name evidence="19" type="ORF">AYI69_g8162</name>
</gene>
<evidence type="ECO:0000256" key="13">
    <source>
        <dbReference type="ARBA" id="ARBA00047552"/>
    </source>
</evidence>
<feature type="domain" description="Methionyl/Valyl/Leucyl/Isoleucyl-tRNA synthetase anticodon-binding" evidence="18">
    <location>
        <begin position="771"/>
        <end position="915"/>
    </location>
</feature>
<evidence type="ECO:0000256" key="16">
    <source>
        <dbReference type="SAM" id="MobiDB-lite"/>
    </source>
</evidence>
<dbReference type="EC" id="6.1.1.9" evidence="4"/>
<dbReference type="Gene3D" id="1.10.730.10">
    <property type="entry name" value="Isoleucyl-tRNA Synthetase, Domain 1"/>
    <property type="match status" value="1"/>
</dbReference>
<reference evidence="20" key="1">
    <citation type="submission" date="2017-01" db="EMBL/GenBank/DDBJ databases">
        <authorList>
            <person name="Wang Y."/>
            <person name="White M."/>
            <person name="Kvist S."/>
            <person name="Moncalvo J.-M."/>
        </authorList>
    </citation>
    <scope>NUCLEOTIDE SEQUENCE [LARGE SCALE GENOMIC DNA]</scope>
    <source>
        <strain evidence="20">ID-206-W2</strain>
    </source>
</reference>
<evidence type="ECO:0000259" key="17">
    <source>
        <dbReference type="Pfam" id="PF00133"/>
    </source>
</evidence>
<dbReference type="GO" id="GO:0006438">
    <property type="term" value="P:valyl-tRNA aminoacylation"/>
    <property type="evidence" value="ECO:0007669"/>
    <property type="project" value="InterPro"/>
</dbReference>
<dbReference type="FunFam" id="3.40.50.620:FF:000020">
    <property type="entry name" value="Valine--tRNA ligase, mitochondrial"/>
    <property type="match status" value="1"/>
</dbReference>
<evidence type="ECO:0000259" key="18">
    <source>
        <dbReference type="Pfam" id="PF08264"/>
    </source>
</evidence>
<dbReference type="PRINTS" id="PR00986">
    <property type="entry name" value="TRNASYNTHVAL"/>
</dbReference>
<keyword evidence="9 15" id="KW-0648">Protein biosynthesis</keyword>
<dbReference type="FunFam" id="3.40.50.620:FF:000078">
    <property type="entry name" value="Valine--tRNA ligase, mitochondrial"/>
    <property type="match status" value="1"/>
</dbReference>
<evidence type="ECO:0000256" key="7">
    <source>
        <dbReference type="ARBA" id="ARBA00022741"/>
    </source>
</evidence>
<dbReference type="Pfam" id="PF08264">
    <property type="entry name" value="Anticodon_1"/>
    <property type="match status" value="1"/>
</dbReference>
<organism evidence="19 20">
    <name type="scientific">Smittium culicis</name>
    <dbReference type="NCBI Taxonomy" id="133412"/>
    <lineage>
        <taxon>Eukaryota</taxon>
        <taxon>Fungi</taxon>
        <taxon>Fungi incertae sedis</taxon>
        <taxon>Zoopagomycota</taxon>
        <taxon>Kickxellomycotina</taxon>
        <taxon>Harpellomycetes</taxon>
        <taxon>Harpellales</taxon>
        <taxon>Legeriomycetaceae</taxon>
        <taxon>Smittium</taxon>
    </lineage>
</organism>
<dbReference type="FunFam" id="3.90.740.10:FF:000005">
    <property type="entry name" value="Valine--tRNA ligase, mitochondrial"/>
    <property type="match status" value="1"/>
</dbReference>
<dbReference type="EMBL" id="LSSM01004220">
    <property type="protein sequence ID" value="OMJ15525.1"/>
    <property type="molecule type" value="Genomic_DNA"/>
</dbReference>
<keyword evidence="10 15" id="KW-0030">Aminoacyl-tRNA synthetase</keyword>
<evidence type="ECO:0000256" key="12">
    <source>
        <dbReference type="ARBA" id="ARBA00040837"/>
    </source>
</evidence>
<evidence type="ECO:0000256" key="5">
    <source>
        <dbReference type="ARBA" id="ARBA00022490"/>
    </source>
</evidence>
<comment type="catalytic activity">
    <reaction evidence="13">
        <text>tRNA(Val) + L-valine + ATP = L-valyl-tRNA(Val) + AMP + diphosphate</text>
        <dbReference type="Rhea" id="RHEA:10704"/>
        <dbReference type="Rhea" id="RHEA-COMP:9672"/>
        <dbReference type="Rhea" id="RHEA-COMP:9708"/>
        <dbReference type="ChEBI" id="CHEBI:30616"/>
        <dbReference type="ChEBI" id="CHEBI:33019"/>
        <dbReference type="ChEBI" id="CHEBI:57762"/>
        <dbReference type="ChEBI" id="CHEBI:78442"/>
        <dbReference type="ChEBI" id="CHEBI:78537"/>
        <dbReference type="ChEBI" id="CHEBI:456215"/>
        <dbReference type="EC" id="6.1.1.9"/>
    </reaction>
</comment>
<keyword evidence="6 15" id="KW-0436">Ligase</keyword>
<evidence type="ECO:0000313" key="20">
    <source>
        <dbReference type="Proteomes" id="UP000187429"/>
    </source>
</evidence>
<dbReference type="InterPro" id="IPR002300">
    <property type="entry name" value="aa-tRNA-synth_Ia"/>
</dbReference>
<dbReference type="CDD" id="cd07962">
    <property type="entry name" value="Anticodon_Ia_Val"/>
    <property type="match status" value="1"/>
</dbReference>
<dbReference type="GO" id="GO:0004832">
    <property type="term" value="F:valine-tRNA ligase activity"/>
    <property type="evidence" value="ECO:0007669"/>
    <property type="project" value="UniProtKB-EC"/>
</dbReference>
<dbReference type="Proteomes" id="UP000187429">
    <property type="component" value="Unassembled WGS sequence"/>
</dbReference>
<dbReference type="GO" id="GO:0002161">
    <property type="term" value="F:aminoacyl-tRNA deacylase activity"/>
    <property type="evidence" value="ECO:0007669"/>
    <property type="project" value="InterPro"/>
</dbReference>
<evidence type="ECO:0000256" key="11">
    <source>
        <dbReference type="ARBA" id="ARBA00029936"/>
    </source>
</evidence>
<proteinExistence type="inferred from homology"/>
<dbReference type="SUPFAM" id="SSF47323">
    <property type="entry name" value="Anticodon-binding domain of a subclass of class I aminoacyl-tRNA synthetases"/>
    <property type="match status" value="1"/>
</dbReference>
<comment type="similarity">
    <text evidence="3 15">Belongs to the class-I aminoacyl-tRNA synthetase family.</text>
</comment>
<dbReference type="InterPro" id="IPR001412">
    <property type="entry name" value="aa-tRNA-synth_I_CS"/>
</dbReference>
<evidence type="ECO:0000256" key="1">
    <source>
        <dbReference type="ARBA" id="ARBA00004173"/>
    </source>
</evidence>
<name>A0A1R1XLQ9_9FUNG</name>
<comment type="caution">
    <text evidence="19">The sequence shown here is derived from an EMBL/GenBank/DDBJ whole genome shotgun (WGS) entry which is preliminary data.</text>
</comment>
<dbReference type="PANTHER" id="PTHR11946:SF109">
    <property type="entry name" value="VALINE--TRNA LIGASE"/>
    <property type="match status" value="1"/>
</dbReference>
<dbReference type="InterPro" id="IPR009080">
    <property type="entry name" value="tRNAsynth_Ia_anticodon-bd"/>
</dbReference>
<evidence type="ECO:0000256" key="9">
    <source>
        <dbReference type="ARBA" id="ARBA00022917"/>
    </source>
</evidence>
<evidence type="ECO:0000256" key="8">
    <source>
        <dbReference type="ARBA" id="ARBA00022840"/>
    </source>
</evidence>
<evidence type="ECO:0000256" key="6">
    <source>
        <dbReference type="ARBA" id="ARBA00022598"/>
    </source>
</evidence>
<evidence type="ECO:0000256" key="2">
    <source>
        <dbReference type="ARBA" id="ARBA00004496"/>
    </source>
</evidence>
<dbReference type="OrthoDB" id="629407at2759"/>
<protein>
    <recommendedName>
        <fullName evidence="14">Probable valine--tRNA ligase, cytoplasmic</fullName>
        <ecNumber evidence="4">6.1.1.9</ecNumber>
    </recommendedName>
    <alternativeName>
        <fullName evidence="12">Valine--tRNA ligase, mitochondrial</fullName>
    </alternativeName>
    <alternativeName>
        <fullName evidence="11">Valyl-tRNA synthetase</fullName>
    </alternativeName>
</protein>
<dbReference type="SUPFAM" id="SSF52374">
    <property type="entry name" value="Nucleotidylyl transferase"/>
    <property type="match status" value="1"/>
</dbReference>
<keyword evidence="20" id="KW-1185">Reference proteome</keyword>
<dbReference type="AlphaFoldDB" id="A0A1R1XLQ9"/>
<evidence type="ECO:0000313" key="19">
    <source>
        <dbReference type="EMBL" id="OMJ15525.1"/>
    </source>
</evidence>
<dbReference type="SUPFAM" id="SSF50677">
    <property type="entry name" value="ValRS/IleRS/LeuRS editing domain"/>
    <property type="match status" value="1"/>
</dbReference>
<dbReference type="PROSITE" id="PS00178">
    <property type="entry name" value="AA_TRNA_LIGASE_I"/>
    <property type="match status" value="1"/>
</dbReference>
<dbReference type="InterPro" id="IPR037118">
    <property type="entry name" value="Val-tRNA_synth_C_sf"/>
</dbReference>